<dbReference type="AlphaFoldDB" id="A0A6J6B5A0"/>
<dbReference type="PROSITE" id="PS51128">
    <property type="entry name" value="ZF_DKSA_2"/>
    <property type="match status" value="1"/>
</dbReference>
<evidence type="ECO:0000313" key="2">
    <source>
        <dbReference type="EMBL" id="CAB4533493.1"/>
    </source>
</evidence>
<proteinExistence type="predicted"/>
<protein>
    <submittedName>
        <fullName evidence="2">Unannotated protein</fullName>
    </submittedName>
</protein>
<dbReference type="Gene3D" id="1.20.120.910">
    <property type="entry name" value="DksA, coiled-coil domain"/>
    <property type="match status" value="1"/>
</dbReference>
<organism evidence="2">
    <name type="scientific">freshwater metagenome</name>
    <dbReference type="NCBI Taxonomy" id="449393"/>
    <lineage>
        <taxon>unclassified sequences</taxon>
        <taxon>metagenomes</taxon>
        <taxon>ecological metagenomes</taxon>
    </lineage>
</organism>
<gene>
    <name evidence="2" type="ORF">UFOPK1421_00158</name>
    <name evidence="3" type="ORF">UFOPK3889_00373</name>
    <name evidence="4" type="ORF">UFOPK4275_00543</name>
    <name evidence="5" type="ORF">UFOPK4422_01322</name>
</gene>
<evidence type="ECO:0000313" key="3">
    <source>
        <dbReference type="EMBL" id="CAB4968773.1"/>
    </source>
</evidence>
<evidence type="ECO:0000256" key="1">
    <source>
        <dbReference type="SAM" id="MobiDB-lite"/>
    </source>
</evidence>
<evidence type="ECO:0000313" key="4">
    <source>
        <dbReference type="EMBL" id="CAB5048066.1"/>
    </source>
</evidence>
<accession>A0A6J6B5A0</accession>
<dbReference type="EMBL" id="CAFBRX010000157">
    <property type="protein sequence ID" value="CAB5130774.1"/>
    <property type="molecule type" value="Genomic_DNA"/>
</dbReference>
<name>A0A6J6B5A0_9ZZZZ</name>
<reference evidence="2" key="1">
    <citation type="submission" date="2020-05" db="EMBL/GenBank/DDBJ databases">
        <authorList>
            <person name="Chiriac C."/>
            <person name="Salcher M."/>
            <person name="Ghai R."/>
            <person name="Kavagutti S V."/>
        </authorList>
    </citation>
    <scope>NUCLEOTIDE SEQUENCE</scope>
</reference>
<dbReference type="EMBL" id="CAFBQJ010000075">
    <property type="protein sequence ID" value="CAB5048066.1"/>
    <property type="molecule type" value="Genomic_DNA"/>
</dbReference>
<feature type="region of interest" description="Disordered" evidence="1">
    <location>
        <begin position="44"/>
        <end position="64"/>
    </location>
</feature>
<sequence length="64" mass="6985">MSVNDPINEQSSTIDLDAIEKDLADVETALNRLDAGTYWTDEVTGQPLPDSLLEASPLARRNPT</sequence>
<dbReference type="EMBL" id="CAEZSL010000010">
    <property type="protein sequence ID" value="CAB4533493.1"/>
    <property type="molecule type" value="Genomic_DNA"/>
</dbReference>
<dbReference type="EMBL" id="CAFBNZ010000046">
    <property type="protein sequence ID" value="CAB4968773.1"/>
    <property type="molecule type" value="Genomic_DNA"/>
</dbReference>
<evidence type="ECO:0000313" key="5">
    <source>
        <dbReference type="EMBL" id="CAB5130774.1"/>
    </source>
</evidence>